<evidence type="ECO:0000256" key="3">
    <source>
        <dbReference type="ARBA" id="ARBA00023125"/>
    </source>
</evidence>
<keyword evidence="4" id="KW-0010">Activator</keyword>
<evidence type="ECO:0000256" key="2">
    <source>
        <dbReference type="ARBA" id="ARBA00023015"/>
    </source>
</evidence>
<evidence type="ECO:0000256" key="5">
    <source>
        <dbReference type="ARBA" id="ARBA00023163"/>
    </source>
</evidence>
<dbReference type="SUPFAM" id="SSF46689">
    <property type="entry name" value="Homeodomain-like"/>
    <property type="match status" value="1"/>
</dbReference>
<evidence type="ECO:0000259" key="6">
    <source>
        <dbReference type="PROSITE" id="PS01124"/>
    </source>
</evidence>
<dbReference type="PRINTS" id="PR00032">
    <property type="entry name" value="HTHARAC"/>
</dbReference>
<proteinExistence type="predicted"/>
<dbReference type="PANTHER" id="PTHR11019:SF159">
    <property type="entry name" value="TRANSCRIPTIONAL REGULATOR-RELATED"/>
    <property type="match status" value="1"/>
</dbReference>
<evidence type="ECO:0000256" key="1">
    <source>
        <dbReference type="ARBA" id="ARBA00022491"/>
    </source>
</evidence>
<dbReference type="Gene3D" id="1.10.10.60">
    <property type="entry name" value="Homeodomain-like"/>
    <property type="match status" value="1"/>
</dbReference>
<dbReference type="InterPro" id="IPR018060">
    <property type="entry name" value="HTH_AraC"/>
</dbReference>
<dbReference type="PANTHER" id="PTHR11019">
    <property type="entry name" value="HTH-TYPE TRANSCRIPTIONAL REGULATOR NIMR"/>
    <property type="match status" value="1"/>
</dbReference>
<dbReference type="FunFam" id="1.10.10.60:FF:000132">
    <property type="entry name" value="AraC family transcriptional regulator"/>
    <property type="match status" value="1"/>
</dbReference>
<accession>A0A1A7C4C3</accession>
<comment type="caution">
    <text evidence="7">The sequence shown here is derived from an EMBL/GenBank/DDBJ whole genome shotgun (WGS) entry which is preliminary data.</text>
</comment>
<evidence type="ECO:0000256" key="4">
    <source>
        <dbReference type="ARBA" id="ARBA00023159"/>
    </source>
</evidence>
<dbReference type="PROSITE" id="PS01124">
    <property type="entry name" value="HTH_ARAC_FAMILY_2"/>
    <property type="match status" value="1"/>
</dbReference>
<protein>
    <submittedName>
        <fullName evidence="7">AraC-type DNA-binding protein</fullName>
    </submittedName>
</protein>
<dbReference type="STRING" id="1747903.ASR47_101983"/>
<dbReference type="AlphaFoldDB" id="A0A1A7C4C3"/>
<dbReference type="GO" id="GO:0003700">
    <property type="term" value="F:DNA-binding transcription factor activity"/>
    <property type="evidence" value="ECO:0007669"/>
    <property type="project" value="InterPro"/>
</dbReference>
<reference evidence="7 8" key="1">
    <citation type="submission" date="2016-04" db="EMBL/GenBank/DDBJ databases">
        <title>Draft genome sequence of Janthinobacterium psychrotolerans sp. nov., isolated from freshwater sediments in Denmark.</title>
        <authorList>
            <person name="Gong X."/>
            <person name="Skrivergaard S."/>
            <person name="Korsgaard B.S."/>
            <person name="Schreiber L."/>
            <person name="Marshall I.P."/>
            <person name="Finster K."/>
            <person name="Schramm A."/>
        </authorList>
    </citation>
    <scope>NUCLEOTIDE SEQUENCE [LARGE SCALE GENOMIC DNA]</scope>
    <source>
        <strain evidence="7 8">S3-2</strain>
    </source>
</reference>
<dbReference type="CDD" id="cd06124">
    <property type="entry name" value="cupin_NimR-like_N"/>
    <property type="match status" value="1"/>
</dbReference>
<keyword evidence="8" id="KW-1185">Reference proteome</keyword>
<keyword evidence="5" id="KW-0804">Transcription</keyword>
<dbReference type="Gene3D" id="2.60.120.10">
    <property type="entry name" value="Jelly Rolls"/>
    <property type="match status" value="1"/>
</dbReference>
<feature type="domain" description="HTH araC/xylS-type" evidence="6">
    <location>
        <begin position="162"/>
        <end position="262"/>
    </location>
</feature>
<evidence type="ECO:0000313" key="7">
    <source>
        <dbReference type="EMBL" id="OBV40776.1"/>
    </source>
</evidence>
<dbReference type="SMART" id="SM00342">
    <property type="entry name" value="HTH_ARAC"/>
    <property type="match status" value="1"/>
</dbReference>
<dbReference type="InterPro" id="IPR011051">
    <property type="entry name" value="RmlC_Cupin_sf"/>
</dbReference>
<gene>
    <name evidence="7" type="ORF">ASR47_101983</name>
</gene>
<dbReference type="Proteomes" id="UP000092713">
    <property type="component" value="Unassembled WGS sequence"/>
</dbReference>
<dbReference type="Pfam" id="PF12833">
    <property type="entry name" value="HTH_18"/>
    <property type="match status" value="1"/>
</dbReference>
<dbReference type="EMBL" id="LOCQ01000044">
    <property type="protein sequence ID" value="OBV40776.1"/>
    <property type="molecule type" value="Genomic_DNA"/>
</dbReference>
<evidence type="ECO:0000313" key="8">
    <source>
        <dbReference type="Proteomes" id="UP000092713"/>
    </source>
</evidence>
<name>A0A1A7C4C3_9BURK</name>
<dbReference type="RefSeq" id="WP_065306675.1">
    <property type="nucleotide sequence ID" value="NZ_LOCQ01000044.1"/>
</dbReference>
<organism evidence="7 8">
    <name type="scientific">Janthinobacterium psychrotolerans</name>
    <dbReference type="NCBI Taxonomy" id="1747903"/>
    <lineage>
        <taxon>Bacteria</taxon>
        <taxon>Pseudomonadati</taxon>
        <taxon>Pseudomonadota</taxon>
        <taxon>Betaproteobacteria</taxon>
        <taxon>Burkholderiales</taxon>
        <taxon>Oxalobacteraceae</taxon>
        <taxon>Janthinobacterium</taxon>
    </lineage>
</organism>
<dbReference type="PATRIC" id="fig|1747903.4.peg.4431"/>
<dbReference type="InterPro" id="IPR014710">
    <property type="entry name" value="RmlC-like_jellyroll"/>
</dbReference>
<dbReference type="GO" id="GO:0043565">
    <property type="term" value="F:sequence-specific DNA binding"/>
    <property type="evidence" value="ECO:0007669"/>
    <property type="project" value="InterPro"/>
</dbReference>
<dbReference type="InterPro" id="IPR020449">
    <property type="entry name" value="Tscrpt_reg_AraC-type_HTH"/>
</dbReference>
<keyword evidence="3 7" id="KW-0238">DNA-binding</keyword>
<dbReference type="InterPro" id="IPR009057">
    <property type="entry name" value="Homeodomain-like_sf"/>
</dbReference>
<sequence>MAVPIFRHTRMCPPREAPSAAIPVTMIARDLQPDEFLLPHSHPWGQVTLALEGVLRITALGSSWILPPMRAIWIAPNVEHEVTMLEKTRLRPLCVLAGRAPFAGRDCKVLEVSNLLRQLIMALEQLDPGQEPTREALLAELILDELKRSSTRPIRVPLPTDKRLKTLCASLIDQPGSNQTLQHWAQLVGASERTLARLFERELGLSFGQWRQQVRLAHAAPLIARGVPLSQVAEELGYASQSAFSAMFKKTFGSSPSAFFAQREQR</sequence>
<dbReference type="PROSITE" id="PS00041">
    <property type="entry name" value="HTH_ARAC_FAMILY_1"/>
    <property type="match status" value="1"/>
</dbReference>
<keyword evidence="1" id="KW-0678">Repressor</keyword>
<dbReference type="InterPro" id="IPR003313">
    <property type="entry name" value="AraC-bd"/>
</dbReference>
<dbReference type="SUPFAM" id="SSF51182">
    <property type="entry name" value="RmlC-like cupins"/>
    <property type="match status" value="1"/>
</dbReference>
<dbReference type="Pfam" id="PF02311">
    <property type="entry name" value="AraC_binding"/>
    <property type="match status" value="1"/>
</dbReference>
<keyword evidence="2" id="KW-0805">Transcription regulation</keyword>
<dbReference type="InterPro" id="IPR018062">
    <property type="entry name" value="HTH_AraC-typ_CS"/>
</dbReference>